<dbReference type="RefSeq" id="WP_089065472.1">
    <property type="nucleotide sequence ID" value="NZ_CP022316.1"/>
</dbReference>
<feature type="transmembrane region" description="Helical" evidence="7">
    <location>
        <begin position="169"/>
        <end position="191"/>
    </location>
</feature>
<organism evidence="9 10">
    <name type="scientific">Brachybacterium avium</name>
    <dbReference type="NCBI Taxonomy" id="2017485"/>
    <lineage>
        <taxon>Bacteria</taxon>
        <taxon>Bacillati</taxon>
        <taxon>Actinomycetota</taxon>
        <taxon>Actinomycetes</taxon>
        <taxon>Micrococcales</taxon>
        <taxon>Dermabacteraceae</taxon>
        <taxon>Brachybacterium</taxon>
    </lineage>
</organism>
<keyword evidence="5 7" id="KW-1133">Transmembrane helix</keyword>
<dbReference type="GO" id="GO:0005886">
    <property type="term" value="C:plasma membrane"/>
    <property type="evidence" value="ECO:0007669"/>
    <property type="project" value="UniProtKB-SubCell"/>
</dbReference>
<dbReference type="Pfam" id="PF06808">
    <property type="entry name" value="DctM"/>
    <property type="match status" value="1"/>
</dbReference>
<evidence type="ECO:0000256" key="6">
    <source>
        <dbReference type="ARBA" id="ARBA00023136"/>
    </source>
</evidence>
<evidence type="ECO:0000256" key="3">
    <source>
        <dbReference type="ARBA" id="ARBA00022519"/>
    </source>
</evidence>
<feature type="transmembrane region" description="Helical" evidence="7">
    <location>
        <begin position="359"/>
        <end position="379"/>
    </location>
</feature>
<evidence type="ECO:0000313" key="9">
    <source>
        <dbReference type="EMBL" id="ASK66231.1"/>
    </source>
</evidence>
<comment type="subcellular location">
    <subcellularLocation>
        <location evidence="1">Cell inner membrane</location>
        <topology evidence="1">Multi-pass membrane protein</topology>
    </subcellularLocation>
</comment>
<feature type="transmembrane region" description="Helical" evidence="7">
    <location>
        <begin position="399"/>
        <end position="425"/>
    </location>
</feature>
<keyword evidence="4 7" id="KW-0812">Transmembrane</keyword>
<keyword evidence="2" id="KW-1003">Cell membrane</keyword>
<name>A0A220UE57_9MICO</name>
<dbReference type="InterPro" id="IPR010656">
    <property type="entry name" value="DctM"/>
</dbReference>
<accession>A0A220UE57</accession>
<sequence>MLTAAIVFVILLAFGMPVAFTIAIAGLAFFLMNPGLPMSIMAQNVVSPSQSYTMLAIPLFIFAGNLMNATGITSRLITLSNVLTGHMYGSLGQVSAVLSTMMGGISGSANADAAMQSRILGPAMVERGYSRGYSAAVNGVTGLITATIPPSMGLIIFGSVGEVSIGRLFAAGVIPGVLMMVVLMTVIRFTSKHRGYAPVRPKPASLKEVGKATVPAFWALIFPVILILGIRFGIFTPSESGAFACLYAIFVGAVIYRELTWKTFMETLKNTTKDIGIIMFLVAVSGMIAYGVTYDGVPQSIAGSLTSLTSNPYFTMVLVILLLIVGGMLIETTVLALLLPPILLPVVTAVGIDPVQFGIIMMTIVTMGIMTPPVGIALYTTSSILGTSPESVAKEAMPLLGAVVLLVVALVVFPQISLFLPNLIFGA</sequence>
<protein>
    <submittedName>
        <fullName evidence="9">C4-dicarboxylate ABC transporter</fullName>
    </submittedName>
</protein>
<dbReference type="InterPro" id="IPR004681">
    <property type="entry name" value="TRAP_DctM"/>
</dbReference>
<dbReference type="PANTHER" id="PTHR33362:SF4">
    <property type="entry name" value="2,3-DIKETO-L-GULONATE TRAP TRANSPORTER LARGE PERMEASE PROTEIN YIAN"/>
    <property type="match status" value="1"/>
</dbReference>
<feature type="transmembrane region" description="Helical" evidence="7">
    <location>
        <begin position="132"/>
        <end position="157"/>
    </location>
</feature>
<evidence type="ECO:0000256" key="5">
    <source>
        <dbReference type="ARBA" id="ARBA00022989"/>
    </source>
</evidence>
<feature type="transmembrane region" description="Helical" evidence="7">
    <location>
        <begin position="276"/>
        <end position="293"/>
    </location>
</feature>
<keyword evidence="6 7" id="KW-0472">Membrane</keyword>
<reference evidence="10" key="1">
    <citation type="submission" date="2017-07" db="EMBL/GenBank/DDBJ databases">
        <title>Brachybacterium sp. VR2415.</title>
        <authorList>
            <person name="Tak E.J."/>
            <person name="Bae J.-W."/>
        </authorList>
    </citation>
    <scope>NUCLEOTIDE SEQUENCE [LARGE SCALE GENOMIC DNA]</scope>
    <source>
        <strain evidence="10">VR2415</strain>
    </source>
</reference>
<feature type="transmembrane region" description="Helical" evidence="7">
    <location>
        <begin position="240"/>
        <end position="256"/>
    </location>
</feature>
<keyword evidence="10" id="KW-1185">Reference proteome</keyword>
<feature type="transmembrane region" description="Helical" evidence="7">
    <location>
        <begin position="212"/>
        <end position="234"/>
    </location>
</feature>
<dbReference type="AlphaFoldDB" id="A0A220UE57"/>
<feature type="domain" description="TRAP C4-dicarboxylate transport system permease DctM subunit" evidence="8">
    <location>
        <begin position="6"/>
        <end position="416"/>
    </location>
</feature>
<gene>
    <name evidence="9" type="ORF">CFK39_10840</name>
</gene>
<dbReference type="NCBIfam" id="TIGR00786">
    <property type="entry name" value="dctM"/>
    <property type="match status" value="1"/>
</dbReference>
<feature type="transmembrane region" description="Helical" evidence="7">
    <location>
        <begin position="313"/>
        <end position="339"/>
    </location>
</feature>
<dbReference type="PIRSF" id="PIRSF006066">
    <property type="entry name" value="HI0050"/>
    <property type="match status" value="1"/>
</dbReference>
<evidence type="ECO:0000256" key="4">
    <source>
        <dbReference type="ARBA" id="ARBA00022692"/>
    </source>
</evidence>
<dbReference type="EMBL" id="CP022316">
    <property type="protein sequence ID" value="ASK66231.1"/>
    <property type="molecule type" value="Genomic_DNA"/>
</dbReference>
<proteinExistence type="predicted"/>
<dbReference type="GO" id="GO:0022857">
    <property type="term" value="F:transmembrane transporter activity"/>
    <property type="evidence" value="ECO:0007669"/>
    <property type="project" value="TreeGrafter"/>
</dbReference>
<dbReference type="PANTHER" id="PTHR33362">
    <property type="entry name" value="SIALIC ACID TRAP TRANSPORTER PERMEASE PROTEIN SIAT-RELATED"/>
    <property type="match status" value="1"/>
</dbReference>
<keyword evidence="3" id="KW-0997">Cell inner membrane</keyword>
<feature type="transmembrane region" description="Helical" evidence="7">
    <location>
        <begin position="6"/>
        <end position="31"/>
    </location>
</feature>
<dbReference type="Proteomes" id="UP000198398">
    <property type="component" value="Chromosome"/>
</dbReference>
<dbReference type="OrthoDB" id="9777699at2"/>
<evidence type="ECO:0000256" key="1">
    <source>
        <dbReference type="ARBA" id="ARBA00004429"/>
    </source>
</evidence>
<dbReference type="KEGG" id="brv:CFK39_10840"/>
<evidence type="ECO:0000256" key="7">
    <source>
        <dbReference type="SAM" id="Phobius"/>
    </source>
</evidence>
<evidence type="ECO:0000256" key="2">
    <source>
        <dbReference type="ARBA" id="ARBA00022475"/>
    </source>
</evidence>
<evidence type="ECO:0000313" key="10">
    <source>
        <dbReference type="Proteomes" id="UP000198398"/>
    </source>
</evidence>
<evidence type="ECO:0000259" key="8">
    <source>
        <dbReference type="Pfam" id="PF06808"/>
    </source>
</evidence>
<feature type="transmembrane region" description="Helical" evidence="7">
    <location>
        <begin position="52"/>
        <end position="71"/>
    </location>
</feature>